<evidence type="ECO:0000313" key="1">
    <source>
        <dbReference type="EMBL" id="QJS08788.1"/>
    </source>
</evidence>
<dbReference type="PANTHER" id="PTHR37807">
    <property type="entry name" value="OS07G0160300 PROTEIN"/>
    <property type="match status" value="1"/>
</dbReference>
<dbReference type="Gene3D" id="3.40.50.300">
    <property type="entry name" value="P-loop containing nucleotide triphosphate hydrolases"/>
    <property type="match status" value="1"/>
</dbReference>
<sequence>MLIALGGLPATGKTTLARLLAARTGAVHLRIDTIEQALVRAGVAARPVGPAGYVVGYALAEEQLRLGLTVIADSVNPLAVTRDAWRDTAVRAGVPVVEAEVLCSDRAEHRRRVRTRTGDVTGMPLPGWPEVTGREYEPWDRDHVVVDTAGRTPEEALASLLAAMAPGPAPQARRR</sequence>
<gene>
    <name evidence="1" type="ORF">HKX69_03995</name>
</gene>
<name>A0A6M4PCD1_9ACTN</name>
<dbReference type="EMBL" id="CP053189">
    <property type="protein sequence ID" value="QJS08788.1"/>
    <property type="molecule type" value="Genomic_DNA"/>
</dbReference>
<dbReference type="Proteomes" id="UP000502641">
    <property type="component" value="Chromosome"/>
</dbReference>
<dbReference type="InterPro" id="IPR027417">
    <property type="entry name" value="P-loop_NTPase"/>
</dbReference>
<accession>A0A6M4PCD1</accession>
<protein>
    <submittedName>
        <fullName evidence="1">AAA family ATPase</fullName>
    </submittedName>
</protein>
<dbReference type="KEGG" id="sarg:HKX69_03995"/>
<evidence type="ECO:0000313" key="2">
    <source>
        <dbReference type="Proteomes" id="UP000502641"/>
    </source>
</evidence>
<organism evidence="1 2">
    <name type="scientific">Streptomyces argyrophylli</name>
    <dbReference type="NCBI Taxonomy" id="2726118"/>
    <lineage>
        <taxon>Bacteria</taxon>
        <taxon>Bacillati</taxon>
        <taxon>Actinomycetota</taxon>
        <taxon>Actinomycetes</taxon>
        <taxon>Kitasatosporales</taxon>
        <taxon>Streptomycetaceae</taxon>
        <taxon>Streptomyces</taxon>
    </lineage>
</organism>
<dbReference type="AlphaFoldDB" id="A0A6M4PCD1"/>
<proteinExistence type="predicted"/>
<dbReference type="RefSeq" id="WP_171150695.1">
    <property type="nucleotide sequence ID" value="NZ_CP053189.1"/>
</dbReference>
<keyword evidence="2" id="KW-1185">Reference proteome</keyword>
<dbReference type="PANTHER" id="PTHR37807:SF3">
    <property type="entry name" value="OS07G0160300 PROTEIN"/>
    <property type="match status" value="1"/>
</dbReference>
<reference evidence="1 2" key="1">
    <citation type="submission" date="2020-05" db="EMBL/GenBank/DDBJ databases">
        <authorList>
            <person name="Li K."/>
        </authorList>
    </citation>
    <scope>NUCLEOTIDE SEQUENCE [LARGE SCALE GENOMIC DNA]</scope>
    <source>
        <strain evidence="2">jing01</strain>
    </source>
</reference>
<dbReference type="Pfam" id="PF13671">
    <property type="entry name" value="AAA_33"/>
    <property type="match status" value="1"/>
</dbReference>
<dbReference type="SUPFAM" id="SSF52540">
    <property type="entry name" value="P-loop containing nucleoside triphosphate hydrolases"/>
    <property type="match status" value="1"/>
</dbReference>